<dbReference type="InterPro" id="IPR045189">
    <property type="entry name" value="UBR4-like"/>
</dbReference>
<reference evidence="4" key="1">
    <citation type="submission" date="2010-08" db="EMBL/GenBank/DDBJ databases">
        <authorList>
            <consortium name="Caenorhabditis japonica Sequencing Consortium"/>
            <person name="Wilson R.K."/>
        </authorList>
    </citation>
    <scope>NUCLEOTIDE SEQUENCE [LARGE SCALE GENOMIC DNA]</scope>
    <source>
        <strain evidence="4">DF5081</strain>
    </source>
</reference>
<dbReference type="InterPro" id="IPR025704">
    <property type="entry name" value="E3_Ub_ligase_UBR4_C"/>
</dbReference>
<feature type="region of interest" description="Disordered" evidence="1">
    <location>
        <begin position="1"/>
        <end position="28"/>
    </location>
</feature>
<evidence type="ECO:0000256" key="1">
    <source>
        <dbReference type="SAM" id="MobiDB-lite"/>
    </source>
</evidence>
<dbReference type="Proteomes" id="UP000005237">
    <property type="component" value="Unassembled WGS sequence"/>
</dbReference>
<organism evidence="3 4">
    <name type="scientific">Caenorhabditis japonica</name>
    <dbReference type="NCBI Taxonomy" id="281687"/>
    <lineage>
        <taxon>Eukaryota</taxon>
        <taxon>Metazoa</taxon>
        <taxon>Ecdysozoa</taxon>
        <taxon>Nematoda</taxon>
        <taxon>Chromadorea</taxon>
        <taxon>Rhabditida</taxon>
        <taxon>Rhabditina</taxon>
        <taxon>Rhabditomorpha</taxon>
        <taxon>Rhabditoidea</taxon>
        <taxon>Rhabditidae</taxon>
        <taxon>Peloderinae</taxon>
        <taxon>Caenorhabditis</taxon>
    </lineage>
</organism>
<dbReference type="Pfam" id="PF13764">
    <property type="entry name" value="E3_UbLigase_R4"/>
    <property type="match status" value="1"/>
</dbReference>
<reference evidence="3" key="2">
    <citation type="submission" date="2022-06" db="UniProtKB">
        <authorList>
            <consortium name="EnsemblMetazoa"/>
        </authorList>
    </citation>
    <scope>IDENTIFICATION</scope>
    <source>
        <strain evidence="3">DF5081</strain>
    </source>
</reference>
<proteinExistence type="predicted"/>
<dbReference type="PANTHER" id="PTHR21725">
    <property type="entry name" value="E3 UBIQUITIN-PROTEIN LIGASE UBR4"/>
    <property type="match status" value="1"/>
</dbReference>
<feature type="domain" description="E3 ubiquitin ligase UBR4 C-terminal" evidence="2">
    <location>
        <begin position="47"/>
        <end position="216"/>
    </location>
</feature>
<dbReference type="AlphaFoldDB" id="A0A8R1HX74"/>
<protein>
    <recommendedName>
        <fullName evidence="2">E3 ubiquitin ligase UBR4 C-terminal domain-containing protein</fullName>
    </recommendedName>
</protein>
<evidence type="ECO:0000259" key="2">
    <source>
        <dbReference type="Pfam" id="PF13764"/>
    </source>
</evidence>
<evidence type="ECO:0000313" key="3">
    <source>
        <dbReference type="EnsemblMetazoa" id="CJA11031a.1"/>
    </source>
</evidence>
<sequence length="234" mass="26064">MFPFSHGSTRRPYIFHPPPRRRGSTATHAKTIHAPSTGARGSISDHIWIQSTSHPFRIRFGIISHHLSFSLHSEGGGRESNMQYLGILHLYAVSLPAAADIELESNTPGDRLTAFLFTELTAASWNDQRDDVLRAALNDAVLNGAASTWQALKPTLLTWAFVNAYFNKVIPITDDRLEWLRSHVADTIQKTRLFVDDFDQNVLPCEDPAEFCDVTGASLADVNMFLNPPPQQQA</sequence>
<keyword evidence="4" id="KW-1185">Reference proteome</keyword>
<name>A0A8R1HX74_CAEJA</name>
<evidence type="ECO:0000313" key="4">
    <source>
        <dbReference type="Proteomes" id="UP000005237"/>
    </source>
</evidence>
<dbReference type="EnsemblMetazoa" id="CJA11031a.1">
    <property type="protein sequence ID" value="CJA11031a.1"/>
    <property type="gene ID" value="WBGene00130235"/>
</dbReference>
<dbReference type="PANTHER" id="PTHR21725:SF1">
    <property type="entry name" value="E3 UBIQUITIN-PROTEIN LIGASE UBR4"/>
    <property type="match status" value="1"/>
</dbReference>
<accession>A0A8R1HX74</accession>